<evidence type="ECO:0008006" key="3">
    <source>
        <dbReference type="Google" id="ProtNLM"/>
    </source>
</evidence>
<evidence type="ECO:0000313" key="2">
    <source>
        <dbReference type="Proteomes" id="UP000229421"/>
    </source>
</evidence>
<dbReference type="InterPro" id="IPR038390">
    <property type="entry name" value="Metal_Tscrpt_repr_sf"/>
</dbReference>
<dbReference type="GO" id="GO:0046872">
    <property type="term" value="F:metal ion binding"/>
    <property type="evidence" value="ECO:0007669"/>
    <property type="project" value="InterPro"/>
</dbReference>
<dbReference type="Pfam" id="PF02583">
    <property type="entry name" value="Trns_repr_metal"/>
    <property type="match status" value="1"/>
</dbReference>
<gene>
    <name evidence="1" type="ORF">CO101_02230</name>
</gene>
<protein>
    <recommendedName>
        <fullName evidence="3">Transcriptional regulator</fullName>
    </recommendedName>
</protein>
<name>A0A2M8C5D1_9BACT</name>
<dbReference type="PANTHER" id="PTHR33677">
    <property type="entry name" value="TRANSCRIPTIONAL REPRESSOR FRMR-RELATED"/>
    <property type="match status" value="1"/>
</dbReference>
<dbReference type="GO" id="GO:0045892">
    <property type="term" value="P:negative regulation of DNA-templated transcription"/>
    <property type="evidence" value="ECO:0007669"/>
    <property type="project" value="UniProtKB-ARBA"/>
</dbReference>
<dbReference type="EMBL" id="PFTZ01000063">
    <property type="protein sequence ID" value="PJB51376.1"/>
    <property type="molecule type" value="Genomic_DNA"/>
</dbReference>
<accession>A0A2M8C5D1</accession>
<evidence type="ECO:0000313" key="1">
    <source>
        <dbReference type="EMBL" id="PJB51376.1"/>
    </source>
</evidence>
<organism evidence="1 2">
    <name type="scientific">Candidatus Berkelbacteria bacterium CG_4_9_14_3_um_filter_39_23</name>
    <dbReference type="NCBI Taxonomy" id="1974508"/>
    <lineage>
        <taxon>Bacteria</taxon>
        <taxon>Candidatus Berkelbacteria</taxon>
    </lineage>
</organism>
<sequence>MSYEKQRASHRIKIIQGQMKKIEQMITDNRYCVDVMVQSLAAQKSLESLNRLLLAGHLKTCVISQIKEGKNDKVVKELLQLYHLEHK</sequence>
<dbReference type="AlphaFoldDB" id="A0A2M8C5D1"/>
<comment type="caution">
    <text evidence="1">The sequence shown here is derived from an EMBL/GenBank/DDBJ whole genome shotgun (WGS) entry which is preliminary data.</text>
</comment>
<dbReference type="Proteomes" id="UP000229421">
    <property type="component" value="Unassembled WGS sequence"/>
</dbReference>
<proteinExistence type="predicted"/>
<dbReference type="Gene3D" id="1.20.58.1000">
    <property type="entry name" value="Metal-sensitive repressor, helix protomer"/>
    <property type="match status" value="1"/>
</dbReference>
<reference evidence="2" key="1">
    <citation type="submission" date="2017-09" db="EMBL/GenBank/DDBJ databases">
        <title>Depth-based differentiation of microbial function through sediment-hosted aquifers and enrichment of novel symbionts in the deep terrestrial subsurface.</title>
        <authorList>
            <person name="Probst A.J."/>
            <person name="Ladd B."/>
            <person name="Jarett J.K."/>
            <person name="Geller-Mcgrath D.E."/>
            <person name="Sieber C.M.K."/>
            <person name="Emerson J.B."/>
            <person name="Anantharaman K."/>
            <person name="Thomas B.C."/>
            <person name="Malmstrom R."/>
            <person name="Stieglmeier M."/>
            <person name="Klingl A."/>
            <person name="Woyke T."/>
            <person name="Ryan C.M."/>
            <person name="Banfield J.F."/>
        </authorList>
    </citation>
    <scope>NUCLEOTIDE SEQUENCE [LARGE SCALE GENOMIC DNA]</scope>
</reference>
<dbReference type="InterPro" id="IPR003735">
    <property type="entry name" value="Metal_Tscrpt_repr"/>
</dbReference>
<dbReference type="GO" id="GO:0003677">
    <property type="term" value="F:DNA binding"/>
    <property type="evidence" value="ECO:0007669"/>
    <property type="project" value="InterPro"/>
</dbReference>
<dbReference type="PANTHER" id="PTHR33677:SF3">
    <property type="entry name" value="COPPER-SENSING TRANSCRIPTIONAL REPRESSOR RICR"/>
    <property type="match status" value="1"/>
</dbReference>